<dbReference type="VEuPathDB" id="FungiDB:PGTG_04299"/>
<dbReference type="Pfam" id="PF14223">
    <property type="entry name" value="Retrotran_gag_2"/>
    <property type="match status" value="1"/>
</dbReference>
<dbReference type="GO" id="GO:0003676">
    <property type="term" value="F:nucleic acid binding"/>
    <property type="evidence" value="ECO:0007669"/>
    <property type="project" value="InterPro"/>
</dbReference>
<dbReference type="InterPro" id="IPR001878">
    <property type="entry name" value="Znf_CCHC"/>
</dbReference>
<keyword evidence="6" id="KW-1185">Reference proteome</keyword>
<keyword evidence="2" id="KW-0479">Metal-binding</keyword>
<dbReference type="GO" id="GO:0008270">
    <property type="term" value="F:zinc ion binding"/>
    <property type="evidence" value="ECO:0007669"/>
    <property type="project" value="UniProtKB-KW"/>
</dbReference>
<dbReference type="Gene3D" id="4.10.60.10">
    <property type="entry name" value="Zinc finger, CCHC-type"/>
    <property type="match status" value="1"/>
</dbReference>
<keyword evidence="2" id="KW-0863">Zinc-finger</keyword>
<reference key="1">
    <citation type="submission" date="2007-01" db="EMBL/GenBank/DDBJ databases">
        <title>The Genome Sequence of Puccinia graminis f. sp. tritici Strain CRL 75-36-700-3.</title>
        <authorList>
            <consortium name="The Broad Institute Genome Sequencing Platform"/>
            <person name="Birren B."/>
            <person name="Lander E."/>
            <person name="Galagan J."/>
            <person name="Nusbaum C."/>
            <person name="Devon K."/>
            <person name="Cuomo C."/>
            <person name="Jaffe D."/>
            <person name="Butler J."/>
            <person name="Alvarez P."/>
            <person name="Gnerre S."/>
            <person name="Grabherr M."/>
            <person name="Mauceli E."/>
            <person name="Brockman W."/>
            <person name="Young S."/>
            <person name="LaButti K."/>
            <person name="Sykes S."/>
            <person name="DeCaprio D."/>
            <person name="Crawford M."/>
            <person name="Koehrsen M."/>
            <person name="Engels R."/>
            <person name="Montgomery P."/>
            <person name="Pearson M."/>
            <person name="Howarth C."/>
            <person name="Larson L."/>
            <person name="White J."/>
            <person name="Zeng Q."/>
            <person name="Kodira C."/>
            <person name="Yandava C."/>
            <person name="Alvarado L."/>
            <person name="O'Leary S."/>
            <person name="Szabo L."/>
            <person name="Dean R."/>
            <person name="Schein J."/>
        </authorList>
    </citation>
    <scope>NUCLEOTIDE SEQUENCE</scope>
    <source>
        <strain>CRL 75-36-700-3</strain>
    </source>
</reference>
<dbReference type="RefSeq" id="XP_003322762.1">
    <property type="nucleotide sequence ID" value="XM_003322714.1"/>
</dbReference>
<feature type="region of interest" description="Disordered" evidence="3">
    <location>
        <begin position="259"/>
        <end position="281"/>
    </location>
</feature>
<gene>
    <name evidence="5" type="ORF">PGTG_04299</name>
</gene>
<evidence type="ECO:0000313" key="5">
    <source>
        <dbReference type="EMBL" id="EFP78343.1"/>
    </source>
</evidence>
<evidence type="ECO:0000256" key="2">
    <source>
        <dbReference type="PROSITE-ProRule" id="PRU00047"/>
    </source>
</evidence>
<proteinExistence type="predicted"/>
<accession>E3K1X4</accession>
<dbReference type="KEGG" id="pgr:PGTG_04299"/>
<sequence length="296" mass="32766">MYSWSARGLIYEDEEQVGRGSAAEKDMGISQGPAAEWGRSCGLRYAAHSRGHRHLYMIGYPKGYPDIRQDFGRKMTSALESAPAGGYPLALVGIRQGITDIRDGLSATISSTVNDQTDLIYIKPASKLYDQICEAYEKNTRARRLMLEDAFWTAKHDPNVPIAKWIARVRSAASDLTSVKLTPHNQQICDRLLRGLDDSWKPIRDHLVYSPNEVSLDDAIGALESHEVSTQVPTDHYDASAATTKAKPRLGCWNCGQKGHHSSKCPNPSLKKKSGAQASSAEARSLICDPWQLLRR</sequence>
<dbReference type="HOGENOM" id="CLU_940530_0_0_1"/>
<dbReference type="GeneID" id="10542297"/>
<dbReference type="GO" id="GO:0006397">
    <property type="term" value="P:mRNA processing"/>
    <property type="evidence" value="ECO:0007669"/>
    <property type="project" value="UniProtKB-KW"/>
</dbReference>
<dbReference type="AlphaFoldDB" id="E3K1X4"/>
<dbReference type="PROSITE" id="PS50158">
    <property type="entry name" value="ZF_CCHC"/>
    <property type="match status" value="1"/>
</dbReference>
<evidence type="ECO:0000256" key="3">
    <source>
        <dbReference type="SAM" id="MobiDB-lite"/>
    </source>
</evidence>
<dbReference type="InParanoid" id="E3K1X4"/>
<name>E3K1X4_PUCGT</name>
<keyword evidence="1" id="KW-0507">mRNA processing</keyword>
<organism evidence="5 6">
    <name type="scientific">Puccinia graminis f. sp. tritici (strain CRL 75-36-700-3 / race SCCL)</name>
    <name type="common">Black stem rust fungus</name>
    <dbReference type="NCBI Taxonomy" id="418459"/>
    <lineage>
        <taxon>Eukaryota</taxon>
        <taxon>Fungi</taxon>
        <taxon>Dikarya</taxon>
        <taxon>Basidiomycota</taxon>
        <taxon>Pucciniomycotina</taxon>
        <taxon>Pucciniomycetes</taxon>
        <taxon>Pucciniales</taxon>
        <taxon>Pucciniaceae</taxon>
        <taxon>Puccinia</taxon>
    </lineage>
</organism>
<dbReference type="InterPro" id="IPR036875">
    <property type="entry name" value="Znf_CCHC_sf"/>
</dbReference>
<dbReference type="EMBL" id="DS178270">
    <property type="protein sequence ID" value="EFP78343.1"/>
    <property type="molecule type" value="Genomic_DNA"/>
</dbReference>
<reference evidence="6" key="2">
    <citation type="journal article" date="2011" name="Proc. Natl. Acad. Sci. U.S.A.">
        <title>Obligate biotrophy features unraveled by the genomic analysis of rust fungi.</title>
        <authorList>
            <person name="Duplessis S."/>
            <person name="Cuomo C.A."/>
            <person name="Lin Y.-C."/>
            <person name="Aerts A."/>
            <person name="Tisserant E."/>
            <person name="Veneault-Fourrey C."/>
            <person name="Joly D.L."/>
            <person name="Hacquard S."/>
            <person name="Amselem J."/>
            <person name="Cantarel B.L."/>
            <person name="Chiu R."/>
            <person name="Coutinho P.M."/>
            <person name="Feau N."/>
            <person name="Field M."/>
            <person name="Frey P."/>
            <person name="Gelhaye E."/>
            <person name="Goldberg J."/>
            <person name="Grabherr M.G."/>
            <person name="Kodira C.D."/>
            <person name="Kohler A."/>
            <person name="Kuees U."/>
            <person name="Lindquist E.A."/>
            <person name="Lucas S.M."/>
            <person name="Mago R."/>
            <person name="Mauceli E."/>
            <person name="Morin E."/>
            <person name="Murat C."/>
            <person name="Pangilinan J.L."/>
            <person name="Park R."/>
            <person name="Pearson M."/>
            <person name="Quesneville H."/>
            <person name="Rouhier N."/>
            <person name="Sakthikumar S."/>
            <person name="Salamov A.A."/>
            <person name="Schmutz J."/>
            <person name="Selles B."/>
            <person name="Shapiro H."/>
            <person name="Tanguay P."/>
            <person name="Tuskan G.A."/>
            <person name="Henrissat B."/>
            <person name="Van de Peer Y."/>
            <person name="Rouze P."/>
            <person name="Ellis J.G."/>
            <person name="Dodds P.N."/>
            <person name="Schein J.E."/>
            <person name="Zhong S."/>
            <person name="Hamelin R.C."/>
            <person name="Grigoriev I.V."/>
            <person name="Szabo L.J."/>
            <person name="Martin F."/>
        </authorList>
    </citation>
    <scope>NUCLEOTIDE SEQUENCE [LARGE SCALE GENOMIC DNA]</scope>
    <source>
        <strain evidence="6">CRL 75-36-700-3 / race SCCL</strain>
    </source>
</reference>
<evidence type="ECO:0000256" key="1">
    <source>
        <dbReference type="ARBA" id="ARBA00022664"/>
    </source>
</evidence>
<dbReference type="OrthoDB" id="2797670at2759"/>
<feature type="domain" description="CCHC-type" evidence="4">
    <location>
        <begin position="252"/>
        <end position="267"/>
    </location>
</feature>
<evidence type="ECO:0000259" key="4">
    <source>
        <dbReference type="PROSITE" id="PS50158"/>
    </source>
</evidence>
<protein>
    <recommendedName>
        <fullName evidence="4">CCHC-type domain-containing protein</fullName>
    </recommendedName>
</protein>
<dbReference type="SUPFAM" id="SSF57756">
    <property type="entry name" value="Retrovirus zinc finger-like domains"/>
    <property type="match status" value="1"/>
</dbReference>
<dbReference type="Pfam" id="PF00098">
    <property type="entry name" value="zf-CCHC"/>
    <property type="match status" value="1"/>
</dbReference>
<evidence type="ECO:0000313" key="6">
    <source>
        <dbReference type="Proteomes" id="UP000008783"/>
    </source>
</evidence>
<dbReference type="SMART" id="SM00343">
    <property type="entry name" value="ZnF_C2HC"/>
    <property type="match status" value="1"/>
</dbReference>
<keyword evidence="2" id="KW-0862">Zinc</keyword>
<dbReference type="Proteomes" id="UP000008783">
    <property type="component" value="Unassembled WGS sequence"/>
</dbReference>